<dbReference type="Proteomes" id="UP001501391">
    <property type="component" value="Unassembled WGS sequence"/>
</dbReference>
<evidence type="ECO:0000313" key="2">
    <source>
        <dbReference type="EMBL" id="GAA2198119.1"/>
    </source>
</evidence>
<keyword evidence="1" id="KW-0472">Membrane</keyword>
<comment type="caution">
    <text evidence="2">The sequence shown here is derived from an EMBL/GenBank/DDBJ whole genome shotgun (WGS) entry which is preliminary data.</text>
</comment>
<protein>
    <submittedName>
        <fullName evidence="2">Uncharacterized protein</fullName>
    </submittedName>
</protein>
<gene>
    <name evidence="2" type="ORF">GCM10009787_39470</name>
</gene>
<reference evidence="2 3" key="1">
    <citation type="journal article" date="2019" name="Int. J. Syst. Evol. Microbiol.">
        <title>The Global Catalogue of Microorganisms (GCM) 10K type strain sequencing project: providing services to taxonomists for standard genome sequencing and annotation.</title>
        <authorList>
            <consortium name="The Broad Institute Genomics Platform"/>
            <consortium name="The Broad Institute Genome Sequencing Center for Infectious Disease"/>
            <person name="Wu L."/>
            <person name="Ma J."/>
        </authorList>
    </citation>
    <scope>NUCLEOTIDE SEQUENCE [LARGE SCALE GENOMIC DNA]</scope>
    <source>
        <strain evidence="2 3">JCM 14924</strain>
    </source>
</reference>
<evidence type="ECO:0000313" key="3">
    <source>
        <dbReference type="Proteomes" id="UP001501391"/>
    </source>
</evidence>
<proteinExistence type="predicted"/>
<keyword evidence="3" id="KW-1185">Reference proteome</keyword>
<sequence>MTGRQWDTDERTPSTGYSWLLFAVAAIVFLIAMAGIAAAGIALSSLVSWD</sequence>
<feature type="transmembrane region" description="Helical" evidence="1">
    <location>
        <begin position="20"/>
        <end position="47"/>
    </location>
</feature>
<organism evidence="2 3">
    <name type="scientific">Streptomyces bangladeshensis</name>
    <dbReference type="NCBI Taxonomy" id="295352"/>
    <lineage>
        <taxon>Bacteria</taxon>
        <taxon>Bacillati</taxon>
        <taxon>Actinomycetota</taxon>
        <taxon>Actinomycetes</taxon>
        <taxon>Kitasatosporales</taxon>
        <taxon>Streptomycetaceae</taxon>
        <taxon>Streptomyces</taxon>
    </lineage>
</organism>
<dbReference type="EMBL" id="BAAAOQ010000012">
    <property type="protein sequence ID" value="GAA2198119.1"/>
    <property type="molecule type" value="Genomic_DNA"/>
</dbReference>
<accession>A0ABN3BP58</accession>
<keyword evidence="1" id="KW-0812">Transmembrane</keyword>
<evidence type="ECO:0000256" key="1">
    <source>
        <dbReference type="SAM" id="Phobius"/>
    </source>
</evidence>
<name>A0ABN3BP58_9ACTN</name>
<keyword evidence="1" id="KW-1133">Transmembrane helix</keyword>
<dbReference type="RefSeq" id="WP_346163193.1">
    <property type="nucleotide sequence ID" value="NZ_BAAAOQ010000012.1"/>
</dbReference>